<gene>
    <name evidence="2" type="primary">pabB</name>
    <name evidence="2" type="ORF">NXS10_01990</name>
</gene>
<dbReference type="InterPro" id="IPR001544">
    <property type="entry name" value="Aminotrans_IV"/>
</dbReference>
<dbReference type="InterPro" id="IPR036038">
    <property type="entry name" value="Aminotransferase-like"/>
</dbReference>
<dbReference type="Gene3D" id="3.20.10.10">
    <property type="entry name" value="D-amino Acid Aminotransferase, subunit A, domain 2"/>
    <property type="match status" value="1"/>
</dbReference>
<keyword evidence="2" id="KW-0808">Transferase</keyword>
<dbReference type="InterPro" id="IPR005802">
    <property type="entry name" value="ADC_synth_comp_1"/>
</dbReference>
<dbReference type="GO" id="GO:0046820">
    <property type="term" value="F:4-amino-4-deoxychorismate synthase activity"/>
    <property type="evidence" value="ECO:0007669"/>
    <property type="project" value="UniProtKB-EC"/>
</dbReference>
<dbReference type="PANTHER" id="PTHR11236:SF50">
    <property type="entry name" value="AMINODEOXYCHORISMATE SYNTHASE COMPONENT 1"/>
    <property type="match status" value="1"/>
</dbReference>
<evidence type="ECO:0000259" key="1">
    <source>
        <dbReference type="Pfam" id="PF00425"/>
    </source>
</evidence>
<dbReference type="SUPFAM" id="SSF56322">
    <property type="entry name" value="ADC synthase"/>
    <property type="match status" value="1"/>
</dbReference>
<dbReference type="InterPro" id="IPR015890">
    <property type="entry name" value="Chorismate_C"/>
</dbReference>
<dbReference type="Proteomes" id="UP001206548">
    <property type="component" value="Unassembled WGS sequence"/>
</dbReference>
<dbReference type="RefSeq" id="WP_259137071.1">
    <property type="nucleotide sequence ID" value="NZ_JANUXX010000001.1"/>
</dbReference>
<reference evidence="2 3" key="1">
    <citation type="journal article" date="2023" name="Int. J. Syst. Evol. Microbiol.">
        <title>Streptococcus sciuri sp. nov., Staphylococcus marylandisciuri sp. nov. and Staphylococcus americanisciuri sp. nov., isolated from faeces of eastern grey squirrel (Sciurus carolinensis).</title>
        <authorList>
            <person name="Volokhov D.V."/>
            <person name="Zagorodnyaya T.A."/>
            <person name="Furtak V.A."/>
            <person name="Nattanmai G."/>
            <person name="Randall L."/>
            <person name="Jose S."/>
            <person name="Gao Y."/>
            <person name="Eisenberg T."/>
            <person name="Delmonte P."/>
            <person name="Blom J."/>
            <person name="Mitchell K.K."/>
        </authorList>
    </citation>
    <scope>NUCLEOTIDE SEQUENCE [LARGE SCALE GENOMIC DNA]</scope>
    <source>
        <strain evidence="2 3">SQ9-PEA</strain>
    </source>
</reference>
<dbReference type="EMBL" id="JANUXX010000001">
    <property type="protein sequence ID" value="MCS4487746.1"/>
    <property type="molecule type" value="Genomic_DNA"/>
</dbReference>
<sequence length="572" mass="65289">MHKKTIIDFKDLGKRLIFTEPIEELIAEALSDVREVLDKVSIYQNQGYYVVGYVSYEAAPAFEPHFLVKKDRLSKEYLAYFTVHKTVQEVPFPNCYEAIDMPTKWENVVAESTYQAAIESIHQQIKQGNTYQVNYTTCLTAPLMVDSLAVYNRLVVEQGASYNAYIAHDDFAVVSVSPELFFEKKGRTLTTRPMKGTTKRGINISDDLKNKEWLSKDAKNRSENVMIVDLLRNDMGRISEIDSVQVTRLCQIEQYSTVWQMTSTITSQIKRDQDLLAIFEALFPCGSITGAPKIATMSIIYQLETQARGVYCGTIGLCLPNGDAIFNVAIRSLQIANAKAYYGVGGGITWDSKWEDEYVETQQKSAVLTHVNPSFELLTTAKIASRQVLFLEQHLERLKKASRYFAYPFDDEMCLVQLLETCQNMDVEKNYRCRIRLDKFGNLNINCEELQPLAKERKRAVIVQRKNQADTPFYYFKTTYRKHIPNASYEQIFISADGFLQETSIGNIILKCGDNYYTPPVSIGIVDGIYRNYLLNKGKISEKQLARSDLEKADAIYTCNSVRGLYELTLIK</sequence>
<dbReference type="PANTHER" id="PTHR11236">
    <property type="entry name" value="AMINOBENZOATE/ANTHRANILATE SYNTHASE"/>
    <property type="match status" value="1"/>
</dbReference>
<dbReference type="InterPro" id="IPR005801">
    <property type="entry name" value="ADC_synthase"/>
</dbReference>
<dbReference type="InterPro" id="IPR019999">
    <property type="entry name" value="Anth_synth_I-like"/>
</dbReference>
<name>A0ABT2F5I9_9STRE</name>
<feature type="domain" description="Chorismate-utilising enzyme C-terminal" evidence="1">
    <location>
        <begin position="112"/>
        <end position="364"/>
    </location>
</feature>
<dbReference type="NCBIfam" id="TIGR00553">
    <property type="entry name" value="pabB"/>
    <property type="match status" value="1"/>
</dbReference>
<dbReference type="InterPro" id="IPR043131">
    <property type="entry name" value="BCAT-like_N"/>
</dbReference>
<protein>
    <submittedName>
        <fullName evidence="2">Aminodeoxychorismate synthase component I</fullName>
        <ecNumber evidence="2">2.6.1.85</ecNumber>
    </submittedName>
</protein>
<dbReference type="Pfam" id="PF00425">
    <property type="entry name" value="Chorismate_bind"/>
    <property type="match status" value="1"/>
</dbReference>
<evidence type="ECO:0000313" key="3">
    <source>
        <dbReference type="Proteomes" id="UP001206548"/>
    </source>
</evidence>
<keyword evidence="3" id="KW-1185">Reference proteome</keyword>
<keyword evidence="2" id="KW-0032">Aminotransferase</keyword>
<dbReference type="Gene3D" id="3.60.120.10">
    <property type="entry name" value="Anthranilate synthase"/>
    <property type="match status" value="1"/>
</dbReference>
<proteinExistence type="predicted"/>
<comment type="caution">
    <text evidence="2">The sequence shown here is derived from an EMBL/GenBank/DDBJ whole genome shotgun (WGS) entry which is preliminary data.</text>
</comment>
<dbReference type="Pfam" id="PF01063">
    <property type="entry name" value="Aminotran_4"/>
    <property type="match status" value="1"/>
</dbReference>
<dbReference type="SUPFAM" id="SSF56752">
    <property type="entry name" value="D-aminoacid aminotransferase-like PLP-dependent enzymes"/>
    <property type="match status" value="1"/>
</dbReference>
<dbReference type="InterPro" id="IPR043132">
    <property type="entry name" value="BCAT-like_C"/>
</dbReference>
<organism evidence="2 3">
    <name type="scientific">Streptococcus sciuri</name>
    <dbReference type="NCBI Taxonomy" id="2973939"/>
    <lineage>
        <taxon>Bacteria</taxon>
        <taxon>Bacillati</taxon>
        <taxon>Bacillota</taxon>
        <taxon>Bacilli</taxon>
        <taxon>Lactobacillales</taxon>
        <taxon>Streptococcaceae</taxon>
        <taxon>Streptococcus</taxon>
    </lineage>
</organism>
<dbReference type="Gene3D" id="3.30.470.10">
    <property type="match status" value="1"/>
</dbReference>
<evidence type="ECO:0000313" key="2">
    <source>
        <dbReference type="EMBL" id="MCS4487746.1"/>
    </source>
</evidence>
<accession>A0ABT2F5I9</accession>
<dbReference type="PRINTS" id="PR00095">
    <property type="entry name" value="ANTSNTHASEI"/>
</dbReference>
<dbReference type="EC" id="2.6.1.85" evidence="2"/>